<dbReference type="PROSITE" id="PS00163">
    <property type="entry name" value="FUMARATE_LYASES"/>
    <property type="match status" value="1"/>
</dbReference>
<dbReference type="Gene3D" id="1.10.40.30">
    <property type="entry name" value="Fumarase/aspartase (C-terminal domain)"/>
    <property type="match status" value="1"/>
</dbReference>
<dbReference type="PANTHER" id="PTHR43814:SF1">
    <property type="entry name" value="ARGININOSUCCINATE LYASE"/>
    <property type="match status" value="1"/>
</dbReference>
<evidence type="ECO:0000256" key="3">
    <source>
        <dbReference type="ARBA" id="ARBA00022571"/>
    </source>
</evidence>
<dbReference type="Gene3D" id="1.20.200.10">
    <property type="entry name" value="Fumarase/aspartase (Central domain)"/>
    <property type="match status" value="1"/>
</dbReference>
<dbReference type="SUPFAM" id="SSF48557">
    <property type="entry name" value="L-aspartase-like"/>
    <property type="match status" value="1"/>
</dbReference>
<dbReference type="GO" id="GO:0005829">
    <property type="term" value="C:cytosol"/>
    <property type="evidence" value="ECO:0007669"/>
    <property type="project" value="TreeGrafter"/>
</dbReference>
<dbReference type="Pfam" id="PF00206">
    <property type="entry name" value="Lyase_1"/>
    <property type="match status" value="1"/>
</dbReference>
<dbReference type="InterPro" id="IPR020557">
    <property type="entry name" value="Fumarate_lyase_CS"/>
</dbReference>
<comment type="caution">
    <text evidence="6">The sequence shown here is derived from an EMBL/GenBank/DDBJ whole genome shotgun (WGS) entry which is preliminary data.</text>
</comment>
<feature type="non-terminal residue" evidence="6">
    <location>
        <position position="399"/>
    </location>
</feature>
<comment type="pathway">
    <text evidence="1">Amino-acid biosynthesis; L-arginine biosynthesis; L-arginine from L-ornithine and carbamoyl phosphate: step 3/3.</text>
</comment>
<organism evidence="6 7">
    <name type="scientific">Candidatus Roizmanbacteria bacterium CG_4_9_14_0_2_um_filter_39_13</name>
    <dbReference type="NCBI Taxonomy" id="1974839"/>
    <lineage>
        <taxon>Bacteria</taxon>
        <taxon>Candidatus Roizmaniibacteriota</taxon>
    </lineage>
</organism>
<dbReference type="PRINTS" id="PR00149">
    <property type="entry name" value="FUMRATELYASE"/>
</dbReference>
<keyword evidence="6" id="KW-0456">Lyase</keyword>
<dbReference type="InterPro" id="IPR009049">
    <property type="entry name" value="Argininosuccinate_lyase"/>
</dbReference>
<dbReference type="CDD" id="cd01359">
    <property type="entry name" value="Argininosuccinate_lyase"/>
    <property type="match status" value="1"/>
</dbReference>
<dbReference type="Gene3D" id="1.10.275.10">
    <property type="entry name" value="Fumarase/aspartase (N-terminal domain)"/>
    <property type="match status" value="1"/>
</dbReference>
<protein>
    <recommendedName>
        <fullName evidence="2 4">Argininosuccinate lyase</fullName>
        <ecNumber evidence="2 4">4.3.2.1</ecNumber>
    </recommendedName>
</protein>
<evidence type="ECO:0000259" key="5">
    <source>
        <dbReference type="Pfam" id="PF00206"/>
    </source>
</evidence>
<reference evidence="7" key="1">
    <citation type="submission" date="2017-09" db="EMBL/GenBank/DDBJ databases">
        <title>Depth-based differentiation of microbial function through sediment-hosted aquifers and enrichment of novel symbionts in the deep terrestrial subsurface.</title>
        <authorList>
            <person name="Probst A.J."/>
            <person name="Ladd B."/>
            <person name="Jarett J.K."/>
            <person name="Geller-Mcgrath D.E."/>
            <person name="Sieber C.M.K."/>
            <person name="Emerson J.B."/>
            <person name="Anantharaman K."/>
            <person name="Thomas B.C."/>
            <person name="Malmstrom R."/>
            <person name="Stieglmeier M."/>
            <person name="Klingl A."/>
            <person name="Woyke T."/>
            <person name="Ryan C.M."/>
            <person name="Banfield J.F."/>
        </authorList>
    </citation>
    <scope>NUCLEOTIDE SEQUENCE [LARGE SCALE GENOMIC DNA]</scope>
</reference>
<dbReference type="AlphaFoldDB" id="A0A2M8EYC2"/>
<evidence type="ECO:0000313" key="6">
    <source>
        <dbReference type="EMBL" id="PJC31432.1"/>
    </source>
</evidence>
<evidence type="ECO:0000256" key="2">
    <source>
        <dbReference type="ARBA" id="ARBA00012338"/>
    </source>
</evidence>
<evidence type="ECO:0000313" key="7">
    <source>
        <dbReference type="Proteomes" id="UP000231383"/>
    </source>
</evidence>
<feature type="domain" description="Fumarate lyase N-terminal" evidence="5">
    <location>
        <begin position="23"/>
        <end position="300"/>
    </location>
</feature>
<dbReference type="EMBL" id="PFSC01000112">
    <property type="protein sequence ID" value="PJC31432.1"/>
    <property type="molecule type" value="Genomic_DNA"/>
</dbReference>
<dbReference type="UniPathway" id="UPA00068">
    <property type="reaction ID" value="UER00114"/>
</dbReference>
<accession>A0A2M8EYC2</accession>
<dbReference type="Proteomes" id="UP000231383">
    <property type="component" value="Unassembled WGS sequence"/>
</dbReference>
<dbReference type="InterPro" id="IPR022761">
    <property type="entry name" value="Fumarate_lyase_N"/>
</dbReference>
<dbReference type="EC" id="4.3.2.1" evidence="2 4"/>
<dbReference type="InterPro" id="IPR000362">
    <property type="entry name" value="Fumarate_lyase_fam"/>
</dbReference>
<keyword evidence="3" id="KW-0055">Arginine biosynthesis</keyword>
<dbReference type="NCBIfam" id="TIGR00838">
    <property type="entry name" value="argH"/>
    <property type="match status" value="1"/>
</dbReference>
<proteinExistence type="predicted"/>
<sequence length="399" mass="44959">MKKLWQKNKKLNEQVEHYCSKNNVEIDNQLITFDVFGSMAHSNMLYSIGVLTLKEYQQIHLELKEILTLKDSGAFRIELGDEDVHTKIEGYLTDKLGDIGKKIHTGRSRNDQINVDLQLYSKSSLFQVAQSCMELILSFLDFVATHEFVPMPGYTHMQKAMPSSVGMWAESFAESFLDDLSILKSAYRINDASPLGSGAGYGIPLPLDRELTAKLLGFKKVQNNSLYAQVSRCKIQYLILHSLAQCMLTLSRFAEDMLLFTTSEFNFFVIPEELQTGSSIMPQKKNLDAMEVLRANTYKVLHHENVTASILTGLPSGYNSDFAETKESLFASFSITNDSLNIVKLLIDSIQPNKESLQQAHSPELYATHQTYELVQKGVPFRKAYGQIGSKLGSLRLPD</sequence>
<dbReference type="GO" id="GO:0042450">
    <property type="term" value="P:L-arginine biosynthetic process via ornithine"/>
    <property type="evidence" value="ECO:0007669"/>
    <property type="project" value="UniProtKB-UniRule"/>
</dbReference>
<keyword evidence="3" id="KW-0028">Amino-acid biosynthesis</keyword>
<dbReference type="PRINTS" id="PR00145">
    <property type="entry name" value="ARGSUCLYASE"/>
</dbReference>
<name>A0A2M8EYC2_9BACT</name>
<dbReference type="InterPro" id="IPR008948">
    <property type="entry name" value="L-Aspartase-like"/>
</dbReference>
<gene>
    <name evidence="6" type="primary">argH</name>
    <name evidence="6" type="ORF">CO051_04155</name>
</gene>
<dbReference type="InterPro" id="IPR024083">
    <property type="entry name" value="Fumarase/histidase_N"/>
</dbReference>
<dbReference type="PANTHER" id="PTHR43814">
    <property type="entry name" value="ARGININOSUCCINATE LYASE"/>
    <property type="match status" value="1"/>
</dbReference>
<evidence type="ECO:0000256" key="1">
    <source>
        <dbReference type="ARBA" id="ARBA00004941"/>
    </source>
</evidence>
<evidence type="ECO:0000256" key="4">
    <source>
        <dbReference type="NCBIfam" id="TIGR00838"/>
    </source>
</evidence>
<dbReference type="GO" id="GO:0004056">
    <property type="term" value="F:argininosuccinate lyase activity"/>
    <property type="evidence" value="ECO:0007669"/>
    <property type="project" value="UniProtKB-UniRule"/>
</dbReference>